<reference evidence="1 2" key="1">
    <citation type="submission" date="2017-05" db="EMBL/GenBank/DDBJ databases">
        <authorList>
            <person name="Varghese N."/>
            <person name="Submissions S."/>
        </authorList>
    </citation>
    <scope>NUCLEOTIDE SEQUENCE [LARGE SCALE GENOMIC DNA]</scope>
    <source>
        <strain evidence="1 2">DSM 45474</strain>
    </source>
</reference>
<protein>
    <submittedName>
        <fullName evidence="1">Predicted thiol-disulfide oxidoreductase YuxK, DCC family</fullName>
    </submittedName>
</protein>
<evidence type="ECO:0000313" key="2">
    <source>
        <dbReference type="Proteomes" id="UP000315636"/>
    </source>
</evidence>
<keyword evidence="2" id="KW-1185">Reference proteome</keyword>
<dbReference type="InterPro" id="IPR007263">
    <property type="entry name" value="DCC1-like"/>
</dbReference>
<dbReference type="RefSeq" id="WP_142506445.1">
    <property type="nucleotide sequence ID" value="NZ_FXTI01000011.1"/>
</dbReference>
<dbReference type="OrthoDB" id="9785438at2"/>
<organism evidence="1 2">
    <name type="scientific">Melghirimyces algeriensis</name>
    <dbReference type="NCBI Taxonomy" id="910412"/>
    <lineage>
        <taxon>Bacteria</taxon>
        <taxon>Bacillati</taxon>
        <taxon>Bacillota</taxon>
        <taxon>Bacilli</taxon>
        <taxon>Bacillales</taxon>
        <taxon>Thermoactinomycetaceae</taxon>
        <taxon>Melghirimyces</taxon>
    </lineage>
</organism>
<dbReference type="InterPro" id="IPR052927">
    <property type="entry name" value="DCC_oxidoreductase"/>
</dbReference>
<dbReference type="PANTHER" id="PTHR33639:SF2">
    <property type="entry name" value="DUF393 DOMAIN-CONTAINING PROTEIN"/>
    <property type="match status" value="1"/>
</dbReference>
<evidence type="ECO:0000313" key="1">
    <source>
        <dbReference type="EMBL" id="SMO88698.1"/>
    </source>
</evidence>
<accession>A0A521EXN1</accession>
<gene>
    <name evidence="1" type="ORF">SAMN06264849_11154</name>
</gene>
<proteinExistence type="predicted"/>
<dbReference type="EMBL" id="FXTI01000011">
    <property type="protein sequence ID" value="SMO88698.1"/>
    <property type="molecule type" value="Genomic_DNA"/>
</dbReference>
<dbReference type="AlphaFoldDB" id="A0A521EXN1"/>
<dbReference type="PANTHER" id="PTHR33639">
    <property type="entry name" value="THIOL-DISULFIDE OXIDOREDUCTASE DCC"/>
    <property type="match status" value="1"/>
</dbReference>
<dbReference type="Proteomes" id="UP000315636">
    <property type="component" value="Unassembled WGS sequence"/>
</dbReference>
<sequence>MDGVARERVQNPVVLFDGVCNVCNQTVQWIIRNDPKGQFRFASLQSDVAEALLKDATMRSTLGDSMILIEDKRIYMESTAALRICRRLAGWRKGLYVFILIPSFLRNRVYRWFARHRYRWFGKQDQCMLPTPEIRSRFLDQMEGGKRPE</sequence>
<dbReference type="Pfam" id="PF04134">
    <property type="entry name" value="DCC1-like"/>
    <property type="match status" value="1"/>
</dbReference>
<name>A0A521EXN1_9BACL</name>
<dbReference type="GO" id="GO:0015035">
    <property type="term" value="F:protein-disulfide reductase activity"/>
    <property type="evidence" value="ECO:0007669"/>
    <property type="project" value="InterPro"/>
</dbReference>